<sequence length="487" mass="54387">MKGWSLCRLECRQLRHDRVFWATSLLCAAALLFGFNNGRQWQTGQDALIADYAQQSRQDFEELLNMAKELRAKNQPPAQTVAERERDPRYALALGGMAQHICRQNGDLAALTVGQTDLYNACILVNAWEVGGAYDERLHRTLENPLRLLLGRFDATFAILTLLPIAILLLTYNQLSAERELGTLALLGCQPVPPRRIIAARFAVRSACFVALTLLPLSLALWLAAPPADAPSFVAAWGGWLLVSTAYLLFWFACAFWVNSRGQSSAENGLLLAGLWLSLVVVLPGCLNLGLKQWYPLPSRMAFIDASREATIEVGKRKSALLGKYLIDHPERVPQTSSVNADDFIQTRIALDEETQRVMAPGRAEFAAQQGHQRELVERLGFLSPAIVYQHTVQQLTGQGQDYQQAFLEAVADYHQRLRAFYFPKFVQDGPEFNDYQAIPQFRHPAPADAFRRSNLPLACVGVGLPSLLLVVAGWRNMRRIRFKVGA</sequence>
<dbReference type="PANTHER" id="PTHR43471">
    <property type="entry name" value="ABC TRANSPORTER PERMEASE"/>
    <property type="match status" value="1"/>
</dbReference>
<dbReference type="AlphaFoldDB" id="A0A177NA51"/>
<keyword evidence="1" id="KW-0812">Transmembrane</keyword>
<feature type="transmembrane region" description="Helical" evidence="1">
    <location>
        <begin position="155"/>
        <end position="172"/>
    </location>
</feature>
<evidence type="ECO:0000313" key="2">
    <source>
        <dbReference type="EMBL" id="OAI13960.1"/>
    </source>
</evidence>
<proteinExistence type="predicted"/>
<dbReference type="Proteomes" id="UP000077628">
    <property type="component" value="Unassembled WGS sequence"/>
</dbReference>
<dbReference type="Pfam" id="PF12040">
    <property type="entry name" value="DUF3526"/>
    <property type="match status" value="1"/>
</dbReference>
<reference evidence="3" key="1">
    <citation type="submission" date="2016-03" db="EMBL/GenBank/DDBJ databases">
        <authorList>
            <person name="Heylen K."/>
            <person name="De Vos P."/>
            <person name="Vekeman B."/>
        </authorList>
    </citation>
    <scope>NUCLEOTIDE SEQUENCE [LARGE SCALE GENOMIC DNA]</scope>
    <source>
        <strain evidence="3">R-45383</strain>
    </source>
</reference>
<dbReference type="EMBL" id="LUUK01000205">
    <property type="protein sequence ID" value="OAI13960.1"/>
    <property type="molecule type" value="Genomic_DNA"/>
</dbReference>
<name>A0A177NA51_9GAMM</name>
<dbReference type="PANTHER" id="PTHR43471:SF14">
    <property type="entry name" value="ABC-2 TYPE TRANSPORT SYSTEM PERMEASE PROTEIN"/>
    <property type="match status" value="1"/>
</dbReference>
<protein>
    <recommendedName>
        <fullName evidence="4">ABC transporter permease</fullName>
    </recommendedName>
</protein>
<keyword evidence="1" id="KW-0472">Membrane</keyword>
<evidence type="ECO:0000256" key="1">
    <source>
        <dbReference type="SAM" id="Phobius"/>
    </source>
</evidence>
<evidence type="ECO:0008006" key="4">
    <source>
        <dbReference type="Google" id="ProtNLM"/>
    </source>
</evidence>
<organism evidence="2 3">
    <name type="scientific">Methylomonas koyamae</name>
    <dbReference type="NCBI Taxonomy" id="702114"/>
    <lineage>
        <taxon>Bacteria</taxon>
        <taxon>Pseudomonadati</taxon>
        <taxon>Pseudomonadota</taxon>
        <taxon>Gammaproteobacteria</taxon>
        <taxon>Methylococcales</taxon>
        <taxon>Methylococcaceae</taxon>
        <taxon>Methylomonas</taxon>
    </lineage>
</organism>
<feature type="transmembrane region" description="Helical" evidence="1">
    <location>
        <begin position="202"/>
        <end position="225"/>
    </location>
</feature>
<keyword evidence="1" id="KW-1133">Transmembrane helix</keyword>
<dbReference type="RefSeq" id="WP_064031150.1">
    <property type="nucleotide sequence ID" value="NZ_LUUK01000205.1"/>
</dbReference>
<accession>A0A177NA51</accession>
<feature type="transmembrane region" description="Helical" evidence="1">
    <location>
        <begin position="237"/>
        <end position="258"/>
    </location>
</feature>
<dbReference type="InterPro" id="IPR021913">
    <property type="entry name" value="DUF3526"/>
</dbReference>
<dbReference type="STRING" id="702114.A1355_13055"/>
<dbReference type="OrthoDB" id="6314837at2"/>
<evidence type="ECO:0000313" key="3">
    <source>
        <dbReference type="Proteomes" id="UP000077628"/>
    </source>
</evidence>
<feature type="transmembrane region" description="Helical" evidence="1">
    <location>
        <begin position="20"/>
        <end position="38"/>
    </location>
</feature>
<feature type="transmembrane region" description="Helical" evidence="1">
    <location>
        <begin position="270"/>
        <end position="291"/>
    </location>
</feature>
<keyword evidence="3" id="KW-1185">Reference proteome</keyword>
<comment type="caution">
    <text evidence="2">The sequence shown here is derived from an EMBL/GenBank/DDBJ whole genome shotgun (WGS) entry which is preliminary data.</text>
</comment>
<feature type="transmembrane region" description="Helical" evidence="1">
    <location>
        <begin position="456"/>
        <end position="475"/>
    </location>
</feature>
<gene>
    <name evidence="2" type="ORF">A1355_13055</name>
</gene>